<evidence type="ECO:0000256" key="4">
    <source>
        <dbReference type="PROSITE-ProRule" id="PRU01161"/>
    </source>
</evidence>
<keyword evidence="9" id="KW-1185">Reference proteome</keyword>
<dbReference type="PANTHER" id="PTHR24185">
    <property type="entry name" value="CALCIUM-INDEPENDENT PHOSPHOLIPASE A2-GAMMA"/>
    <property type="match status" value="1"/>
</dbReference>
<dbReference type="SUPFAM" id="SSF52151">
    <property type="entry name" value="FabD/lysophospholipase-like"/>
    <property type="match status" value="1"/>
</dbReference>
<accession>A0A814WKN2</accession>
<keyword evidence="1 4" id="KW-0378">Hydrolase</keyword>
<dbReference type="GO" id="GO:0016042">
    <property type="term" value="P:lipid catabolic process"/>
    <property type="evidence" value="ECO:0007669"/>
    <property type="project" value="UniProtKB-UniRule"/>
</dbReference>
<evidence type="ECO:0000256" key="3">
    <source>
        <dbReference type="ARBA" id="ARBA00023098"/>
    </source>
</evidence>
<name>A0A814WKN2_9BILA</name>
<feature type="active site" description="Nucleophile" evidence="4">
    <location>
        <position position="277"/>
    </location>
</feature>
<protein>
    <recommendedName>
        <fullName evidence="10">PNPLA domain-containing protein</fullName>
    </recommendedName>
</protein>
<dbReference type="PROSITE" id="PS51635">
    <property type="entry name" value="PNPLA"/>
    <property type="match status" value="1"/>
</dbReference>
<keyword evidence="2 4" id="KW-0442">Lipid degradation</keyword>
<dbReference type="OrthoDB" id="630895at2759"/>
<evidence type="ECO:0000256" key="2">
    <source>
        <dbReference type="ARBA" id="ARBA00022963"/>
    </source>
</evidence>
<dbReference type="GO" id="GO:0016020">
    <property type="term" value="C:membrane"/>
    <property type="evidence" value="ECO:0007669"/>
    <property type="project" value="TreeGrafter"/>
</dbReference>
<evidence type="ECO:0008006" key="10">
    <source>
        <dbReference type="Google" id="ProtNLM"/>
    </source>
</evidence>
<evidence type="ECO:0000313" key="7">
    <source>
        <dbReference type="EMBL" id="CAF1202842.1"/>
    </source>
</evidence>
<dbReference type="GO" id="GO:0047499">
    <property type="term" value="F:calcium-independent phospholipase A2 activity"/>
    <property type="evidence" value="ECO:0007669"/>
    <property type="project" value="TreeGrafter"/>
</dbReference>
<dbReference type="Pfam" id="PF01734">
    <property type="entry name" value="Patatin"/>
    <property type="match status" value="1"/>
</dbReference>
<feature type="non-terminal residue" evidence="7">
    <location>
        <position position="1"/>
    </location>
</feature>
<dbReference type="InterPro" id="IPR002641">
    <property type="entry name" value="PNPLA_dom"/>
</dbReference>
<keyword evidence="3 4" id="KW-0443">Lipid metabolism</keyword>
<gene>
    <name evidence="7" type="ORF">GPM918_LOCUS23812</name>
    <name evidence="8" type="ORF">SRO942_LOCUS23809</name>
</gene>
<evidence type="ECO:0000313" key="9">
    <source>
        <dbReference type="Proteomes" id="UP000663829"/>
    </source>
</evidence>
<feature type="short sequence motif" description="GXSXG" evidence="4">
    <location>
        <begin position="275"/>
        <end position="279"/>
    </location>
</feature>
<feature type="short sequence motif" description="DGA/G" evidence="4">
    <location>
        <begin position="420"/>
        <end position="422"/>
    </location>
</feature>
<feature type="active site" description="Proton acceptor" evidence="4">
    <location>
        <position position="420"/>
    </location>
</feature>
<evidence type="ECO:0000313" key="8">
    <source>
        <dbReference type="EMBL" id="CAF3967204.1"/>
    </source>
</evidence>
<feature type="short sequence motif" description="GXGXXG" evidence="4">
    <location>
        <begin position="243"/>
        <end position="248"/>
    </location>
</feature>
<dbReference type="InterPro" id="IPR001810">
    <property type="entry name" value="F-box_dom"/>
</dbReference>
<dbReference type="GO" id="GO:0019369">
    <property type="term" value="P:arachidonate metabolic process"/>
    <property type="evidence" value="ECO:0007669"/>
    <property type="project" value="TreeGrafter"/>
</dbReference>
<dbReference type="CDD" id="cd07211">
    <property type="entry name" value="Pat_PNPLA8"/>
    <property type="match status" value="1"/>
</dbReference>
<dbReference type="InterPro" id="IPR016035">
    <property type="entry name" value="Acyl_Trfase/lysoPLipase"/>
</dbReference>
<feature type="domain" description="PNPLA" evidence="6">
    <location>
        <begin position="239"/>
        <end position="433"/>
    </location>
</feature>
<dbReference type="InterPro" id="IPR045217">
    <property type="entry name" value="PNPLA8-like"/>
</dbReference>
<dbReference type="AlphaFoldDB" id="A0A814WKN2"/>
<proteinExistence type="predicted"/>
<dbReference type="EMBL" id="CAJOBC010008644">
    <property type="protein sequence ID" value="CAF3967204.1"/>
    <property type="molecule type" value="Genomic_DNA"/>
</dbReference>
<dbReference type="Proteomes" id="UP000681722">
    <property type="component" value="Unassembled WGS sequence"/>
</dbReference>
<organism evidence="7 9">
    <name type="scientific">Didymodactylos carnosus</name>
    <dbReference type="NCBI Taxonomy" id="1234261"/>
    <lineage>
        <taxon>Eukaryota</taxon>
        <taxon>Metazoa</taxon>
        <taxon>Spiralia</taxon>
        <taxon>Gnathifera</taxon>
        <taxon>Rotifera</taxon>
        <taxon>Eurotatoria</taxon>
        <taxon>Bdelloidea</taxon>
        <taxon>Philodinida</taxon>
        <taxon>Philodinidae</taxon>
        <taxon>Didymodactylos</taxon>
    </lineage>
</organism>
<feature type="domain" description="F-box" evidence="5">
    <location>
        <begin position="592"/>
        <end position="641"/>
    </location>
</feature>
<evidence type="ECO:0000259" key="5">
    <source>
        <dbReference type="PROSITE" id="PS50181"/>
    </source>
</evidence>
<dbReference type="Gene3D" id="3.40.1090.10">
    <property type="entry name" value="Cytosolic phospholipase A2 catalytic domain"/>
    <property type="match status" value="1"/>
</dbReference>
<reference evidence="7" key="1">
    <citation type="submission" date="2021-02" db="EMBL/GenBank/DDBJ databases">
        <authorList>
            <person name="Nowell W R."/>
        </authorList>
    </citation>
    <scope>NUCLEOTIDE SEQUENCE</scope>
</reference>
<sequence>MKDPVSYAVIRHLTQNKNAQQESSTATTVNLTQISTSVSAFKDIADENVSLSSVLFQTKPETEQQQTKRTKFGDAQSAMVTAATSVAGGVSNVFVSALTAVSGRITGASTTVTSTPKHIREQDEETILVSQPKSPSSPILITTRDNLIQRTSALIKSVKIASSTLSQVHRLEKLSTHLMTLPEAVIYISQERLIPYLLFIRRQEQRKLIPDKVYISVINECLSLCGYISPPKAKGIRVLTIDGGGVRGLVSIKALRQIEHLCGEPIYKLFDYMCGVSTGAVITSMLGAFKVDLDECEELYKHFTSTIFNRNKALGISSLITSQAYYDTNSFEKYLRDRMGERLMMQSARDQDSPKFSCVSALMLPNSFKLFLFRNYSIFMSPNSHYDGTCKYKVWEAVRASTSAPGYFEEYHLDRNVFQDGGLVANNPASIAIHECKLLWPGEDIQCVVSLGNGRPSPDVVSQSKSMSLKQKLSSLVDSATNTETVHIVLHDLLQPHIYFRFNPFMSADFTLDENRPERLEQMQRDTQMYIRRNEFKFLKLVHQLTRYRSTFQRFIDRLKEFDAPVDDNNLIREIQDTNELDLSTNDNIHEPSTIELLPDELFLYIIDYMKPYDIYHSLYNLNSRINDILNDSSIHFYVDYSNIDKNEFDYCCQTHVTSQIANRLYSLKLSNNETYGAITLFNLFVDIEQFIYLKSLILIEPLSSQLKVILSKLTSLVYLSY</sequence>
<comment type="caution">
    <text evidence="7">The sequence shown here is derived from an EMBL/GenBank/DDBJ whole genome shotgun (WGS) entry which is preliminary data.</text>
</comment>
<dbReference type="PROSITE" id="PS50181">
    <property type="entry name" value="FBOX"/>
    <property type="match status" value="1"/>
</dbReference>
<dbReference type="Proteomes" id="UP000663829">
    <property type="component" value="Unassembled WGS sequence"/>
</dbReference>
<evidence type="ECO:0000256" key="1">
    <source>
        <dbReference type="ARBA" id="ARBA00022801"/>
    </source>
</evidence>
<evidence type="ECO:0000259" key="6">
    <source>
        <dbReference type="PROSITE" id="PS51635"/>
    </source>
</evidence>
<dbReference type="EMBL" id="CAJNOQ010008644">
    <property type="protein sequence ID" value="CAF1202842.1"/>
    <property type="molecule type" value="Genomic_DNA"/>
</dbReference>
<dbReference type="PANTHER" id="PTHR24185:SF1">
    <property type="entry name" value="CALCIUM-INDEPENDENT PHOSPHOLIPASE A2-GAMMA"/>
    <property type="match status" value="1"/>
</dbReference>